<dbReference type="Proteomes" id="UP001172101">
    <property type="component" value="Unassembled WGS sequence"/>
</dbReference>
<protein>
    <submittedName>
        <fullName evidence="2">Uncharacterized protein</fullName>
    </submittedName>
</protein>
<organism evidence="2 3">
    <name type="scientific">Lasiosphaeria miniovina</name>
    <dbReference type="NCBI Taxonomy" id="1954250"/>
    <lineage>
        <taxon>Eukaryota</taxon>
        <taxon>Fungi</taxon>
        <taxon>Dikarya</taxon>
        <taxon>Ascomycota</taxon>
        <taxon>Pezizomycotina</taxon>
        <taxon>Sordariomycetes</taxon>
        <taxon>Sordariomycetidae</taxon>
        <taxon>Sordariales</taxon>
        <taxon>Lasiosphaeriaceae</taxon>
        <taxon>Lasiosphaeria</taxon>
    </lineage>
</organism>
<dbReference type="EMBL" id="JAUIRO010000007">
    <property type="protein sequence ID" value="KAK0706686.1"/>
    <property type="molecule type" value="Genomic_DNA"/>
</dbReference>
<name>A0AA40DMH5_9PEZI</name>
<accession>A0AA40DMH5</accession>
<dbReference type="RefSeq" id="XP_060291780.1">
    <property type="nucleotide sequence ID" value="XM_060435191.1"/>
</dbReference>
<evidence type="ECO:0000313" key="2">
    <source>
        <dbReference type="EMBL" id="KAK0706686.1"/>
    </source>
</evidence>
<comment type="caution">
    <text evidence="2">The sequence shown here is derived from an EMBL/GenBank/DDBJ whole genome shotgun (WGS) entry which is preliminary data.</text>
</comment>
<dbReference type="GeneID" id="85318461"/>
<keyword evidence="3" id="KW-1185">Reference proteome</keyword>
<feature type="compositionally biased region" description="Basic residues" evidence="1">
    <location>
        <begin position="25"/>
        <end position="34"/>
    </location>
</feature>
<dbReference type="AlphaFoldDB" id="A0AA40DMH5"/>
<reference evidence="2" key="1">
    <citation type="submission" date="2023-06" db="EMBL/GenBank/DDBJ databases">
        <title>Genome-scale phylogeny and comparative genomics of the fungal order Sordariales.</title>
        <authorList>
            <consortium name="Lawrence Berkeley National Laboratory"/>
            <person name="Hensen N."/>
            <person name="Bonometti L."/>
            <person name="Westerberg I."/>
            <person name="Brannstrom I.O."/>
            <person name="Guillou S."/>
            <person name="Cros-Aarteil S."/>
            <person name="Calhoun S."/>
            <person name="Haridas S."/>
            <person name="Kuo A."/>
            <person name="Mondo S."/>
            <person name="Pangilinan J."/>
            <person name="Riley R."/>
            <person name="LaButti K."/>
            <person name="Andreopoulos B."/>
            <person name="Lipzen A."/>
            <person name="Chen C."/>
            <person name="Yanf M."/>
            <person name="Daum C."/>
            <person name="Ng V."/>
            <person name="Clum A."/>
            <person name="Steindorff A."/>
            <person name="Ohm R."/>
            <person name="Martin F."/>
            <person name="Silar P."/>
            <person name="Natvig D."/>
            <person name="Lalanne C."/>
            <person name="Gautier V."/>
            <person name="Ament-velasquez S.L."/>
            <person name="Kruys A."/>
            <person name="Hutchinson M.I."/>
            <person name="Powell A.J."/>
            <person name="Barry K."/>
            <person name="Miller A.N."/>
            <person name="Grigoriev I.V."/>
            <person name="Debuchy R."/>
            <person name="Gladieux P."/>
            <person name="Thoren M.H."/>
            <person name="Johannesson H."/>
        </authorList>
    </citation>
    <scope>NUCLEOTIDE SEQUENCE</scope>
    <source>
        <strain evidence="2">SMH2392-1A</strain>
    </source>
</reference>
<evidence type="ECO:0000313" key="3">
    <source>
        <dbReference type="Proteomes" id="UP001172101"/>
    </source>
</evidence>
<gene>
    <name evidence="2" type="ORF">B0T26DRAFT_467678</name>
</gene>
<evidence type="ECO:0000256" key="1">
    <source>
        <dbReference type="SAM" id="MobiDB-lite"/>
    </source>
</evidence>
<sequence length="146" mass="15882">MSCVRGSKLVIRAAARRAAPLISRSQKKNRKQGRPCRYSGSRAVPPRPSGPKPSMAREWLRSPPRIAQPTPLHSEACASWTSRLQGLFRPSSWRRGERKSGGPKQGCPRIMAILVAKGPGIGHVLRAGDCVRDGEEEGCVCVCVSE</sequence>
<proteinExistence type="predicted"/>
<feature type="region of interest" description="Disordered" evidence="1">
    <location>
        <begin position="20"/>
        <end position="57"/>
    </location>
</feature>